<dbReference type="Pfam" id="PF14646">
    <property type="entry name" value="MYCBPAP"/>
    <property type="match status" value="1"/>
</dbReference>
<dbReference type="Proteomes" id="UP000037510">
    <property type="component" value="Unassembled WGS sequence"/>
</dbReference>
<organism evidence="1 2">
    <name type="scientific">Operophtera brumata</name>
    <name type="common">Winter moth</name>
    <name type="synonym">Phalaena brumata</name>
    <dbReference type="NCBI Taxonomy" id="104452"/>
    <lineage>
        <taxon>Eukaryota</taxon>
        <taxon>Metazoa</taxon>
        <taxon>Ecdysozoa</taxon>
        <taxon>Arthropoda</taxon>
        <taxon>Hexapoda</taxon>
        <taxon>Insecta</taxon>
        <taxon>Pterygota</taxon>
        <taxon>Neoptera</taxon>
        <taxon>Endopterygota</taxon>
        <taxon>Lepidoptera</taxon>
        <taxon>Glossata</taxon>
        <taxon>Ditrysia</taxon>
        <taxon>Geometroidea</taxon>
        <taxon>Geometridae</taxon>
        <taxon>Larentiinae</taxon>
        <taxon>Operophtera</taxon>
    </lineage>
</organism>
<evidence type="ECO:0000313" key="1">
    <source>
        <dbReference type="EMBL" id="KOB74953.1"/>
    </source>
</evidence>
<dbReference type="PANTHER" id="PTHR48421:SF1">
    <property type="entry name" value="MYCBP-ASSOCIATED PROTEIN"/>
    <property type="match status" value="1"/>
</dbReference>
<name>A0A0L7LHA6_OPEBR</name>
<dbReference type="InterPro" id="IPR013783">
    <property type="entry name" value="Ig-like_fold"/>
</dbReference>
<keyword evidence="2" id="KW-1185">Reference proteome</keyword>
<dbReference type="EMBL" id="JTDY01001077">
    <property type="protein sequence ID" value="KOB74953.1"/>
    <property type="molecule type" value="Genomic_DNA"/>
</dbReference>
<dbReference type="AlphaFoldDB" id="A0A0L7LHA6"/>
<sequence>MQRKKNHDITIKEVEPDHESLVWEKWIKIRKSETMKLGLAVDRPPTDLAMNLLENVREEREWKTVLEHAQLDKKPNVRGTLWEQPLRLKQGCYCEPVYEVHRTSADMGKPPVIEHVSVPMHVQVTEKGLTGVTCRIICEELNEGFLKYRNQRETELHKKIKKIDPFRPSAAELIVKGSKPKTPPKKIPPLPNIIITEPVGLSEEDLCNVYAIRINNTVICKDIPGQKLDYLTKMKTENWHETCNSWSYYFNTPIKRAGRCKLYLQNLGTVALRYCWKKIKKPIPFIPEDIYEQVFFFNKNEDVLSPGQSKEVFFTFVSDMPGIYSEYWELSFCNIFFFDTLSDRLSVSLYADSVEDVAGIKQKVDLLKAKIDRKAITNIVSDIINDATTKAVAIEPQKYPYKKLFLEAEIFLMKNPVCFYHQTEVMLMKNLYTEMVPGELWDLSIANWKAKMMEQKYDERMRFYELLKKSHHELLKPWYEGEDLAKQKHRAVKLLISQMADMFDKEYDRLVVIFSSVDTDEEEREPMSHVSIITDPMIKQQIHNLFYIHAFDYVATTIELCAGVLSSLDLNRWVEFDFCQW</sequence>
<evidence type="ECO:0000313" key="2">
    <source>
        <dbReference type="Proteomes" id="UP000037510"/>
    </source>
</evidence>
<dbReference type="InterPro" id="IPR032707">
    <property type="entry name" value="MYCBPAP"/>
</dbReference>
<dbReference type="PANTHER" id="PTHR48421">
    <property type="entry name" value="MYCBP-ASSOCIATED PROTEIN"/>
    <property type="match status" value="1"/>
</dbReference>
<accession>A0A0L7LHA6</accession>
<dbReference type="Gene3D" id="2.60.40.10">
    <property type="entry name" value="Immunoglobulins"/>
    <property type="match status" value="1"/>
</dbReference>
<dbReference type="STRING" id="104452.A0A0L7LHA6"/>
<gene>
    <name evidence="1" type="ORF">OBRU01_08302</name>
</gene>
<comment type="caution">
    <text evidence="1">The sequence shown here is derived from an EMBL/GenBank/DDBJ whole genome shotgun (WGS) entry which is preliminary data.</text>
</comment>
<reference evidence="1 2" key="1">
    <citation type="journal article" date="2015" name="Genome Biol. Evol.">
        <title>The genome of winter moth (Operophtera brumata) provides a genomic perspective on sexual dimorphism and phenology.</title>
        <authorList>
            <person name="Derks M.F."/>
            <person name="Smit S."/>
            <person name="Salis L."/>
            <person name="Schijlen E."/>
            <person name="Bossers A."/>
            <person name="Mateman C."/>
            <person name="Pijl A.S."/>
            <person name="de Ridder D."/>
            <person name="Groenen M.A."/>
            <person name="Visser M.E."/>
            <person name="Megens H.J."/>
        </authorList>
    </citation>
    <scope>NUCLEOTIDE SEQUENCE [LARGE SCALE GENOMIC DNA]</scope>
    <source>
        <strain evidence="1">WM2013NL</strain>
        <tissue evidence="1">Head and thorax</tissue>
    </source>
</reference>
<proteinExistence type="predicted"/>
<protein>
    <submittedName>
        <fullName evidence="1">MYCBP-associated protein</fullName>
    </submittedName>
</protein>